<dbReference type="InterPro" id="IPR036852">
    <property type="entry name" value="Peptidase_S8/S53_dom_sf"/>
</dbReference>
<accession>A0A1N6GGX8</accession>
<name>A0A1N6GGX8_9FLAO</name>
<feature type="active site" description="Charge relay system" evidence="6">
    <location>
        <position position="248"/>
    </location>
</feature>
<evidence type="ECO:0000256" key="6">
    <source>
        <dbReference type="PROSITE-ProRule" id="PRU01240"/>
    </source>
</evidence>
<dbReference type="SUPFAM" id="SSF52743">
    <property type="entry name" value="Subtilisin-like"/>
    <property type="match status" value="1"/>
</dbReference>
<keyword evidence="2 6" id="KW-0645">Protease</keyword>
<dbReference type="PROSITE" id="PS00138">
    <property type="entry name" value="SUBTILASE_SER"/>
    <property type="match status" value="1"/>
</dbReference>
<evidence type="ECO:0000259" key="9">
    <source>
        <dbReference type="Pfam" id="PF18962"/>
    </source>
</evidence>
<keyword evidence="5 6" id="KW-0720">Serine protease</keyword>
<organism evidence="10 11">
    <name type="scientific">Epilithonimonas zeae</name>
    <dbReference type="NCBI Taxonomy" id="1416779"/>
    <lineage>
        <taxon>Bacteria</taxon>
        <taxon>Pseudomonadati</taxon>
        <taxon>Bacteroidota</taxon>
        <taxon>Flavobacteriia</taxon>
        <taxon>Flavobacteriales</taxon>
        <taxon>Weeksellaceae</taxon>
        <taxon>Chryseobacterium group</taxon>
        <taxon>Epilithonimonas</taxon>
    </lineage>
</organism>
<keyword evidence="11" id="KW-1185">Reference proteome</keyword>
<sequence>MRFQMQKHYFVNLHLFISLKNLIPLNVRKIFTILSVCFSLVATAQTELVFVFFKDKPNKASFYSNPLSELTQKSLNRRINLGISLTDQDAPIEPTYIQNIKNLGFTVTDYSKWLNGVAVNATSAQIQTLSQQSYVDHVESFVKNPNGRKRSEKIEKFKEFDIENTEKNILTTYNYGDGLAQINQVNIRALHVAGFTGTGITIAVIDTGFPTVDTGSAFQRLRDNGQIKGGYNFINKTNDIYSSSLNSHGTICMGTIGGYLDNQFVGTAPDANFYLYATEDAANEIPEEELYWIEAAEEADRKGVDVISTSLGYTEFDDSRYDYTYADMNGTTSFIARGAQIATEKGIFVTASAGNSGQQNWKYIGTPADNERVFSIGAVNDQGSAAAFSSYGPNSIGVIKPDASARGFSTYTVYADDVTQASGTSLSNPLAAGGVACLLQSLSNNISREEIKIKLRQNASLYPNYSAQRGYGILNFYKTYQTLGLKDITKTNIKVYPNPVKDFINITSDKSIKSVEIYDALGRLIKKDTYTKINVSQLSKGNYLLKIKTDSGDIIEKFIKE</sequence>
<feature type="domain" description="Peptidase S8/S53" evidence="8">
    <location>
        <begin position="197"/>
        <end position="472"/>
    </location>
</feature>
<dbReference type="PANTHER" id="PTHR43806:SF67">
    <property type="entry name" value="EGF-LIKE DOMAIN-CONTAINING PROTEIN"/>
    <property type="match status" value="1"/>
</dbReference>
<evidence type="ECO:0000256" key="5">
    <source>
        <dbReference type="ARBA" id="ARBA00022825"/>
    </source>
</evidence>
<dbReference type="Gene3D" id="3.40.50.200">
    <property type="entry name" value="Peptidase S8/S53 domain"/>
    <property type="match status" value="1"/>
</dbReference>
<dbReference type="PIRSF" id="PIRSF037903">
    <property type="entry name" value="Subtilisin_rel_GFO_2223"/>
    <property type="match status" value="1"/>
</dbReference>
<dbReference type="Pfam" id="PF00082">
    <property type="entry name" value="Peptidase_S8"/>
    <property type="match status" value="1"/>
</dbReference>
<dbReference type="InterPro" id="IPR015500">
    <property type="entry name" value="Peptidase_S8_subtilisin-rel"/>
</dbReference>
<evidence type="ECO:0000256" key="1">
    <source>
        <dbReference type="ARBA" id="ARBA00011073"/>
    </source>
</evidence>
<gene>
    <name evidence="10" type="ORF">SAMN05444409_1844</name>
</gene>
<dbReference type="InterPro" id="IPR017317">
    <property type="entry name" value="Pept_S8_subtilisin_bacteroid-2"/>
</dbReference>
<dbReference type="PRINTS" id="PR00723">
    <property type="entry name" value="SUBTILISIN"/>
</dbReference>
<dbReference type="EMBL" id="FSRK01000001">
    <property type="protein sequence ID" value="SIO06799.1"/>
    <property type="molecule type" value="Genomic_DNA"/>
</dbReference>
<dbReference type="InterPro" id="IPR000209">
    <property type="entry name" value="Peptidase_S8/S53_dom"/>
</dbReference>
<dbReference type="InterPro" id="IPR050131">
    <property type="entry name" value="Peptidase_S8_subtilisin-like"/>
</dbReference>
<dbReference type="GO" id="GO:0006508">
    <property type="term" value="P:proteolysis"/>
    <property type="evidence" value="ECO:0007669"/>
    <property type="project" value="UniProtKB-KW"/>
</dbReference>
<dbReference type="InterPro" id="IPR026444">
    <property type="entry name" value="Secre_tail"/>
</dbReference>
<dbReference type="NCBIfam" id="TIGR04183">
    <property type="entry name" value="Por_Secre_tail"/>
    <property type="match status" value="1"/>
</dbReference>
<feature type="domain" description="Secretion system C-terminal sorting" evidence="9">
    <location>
        <begin position="495"/>
        <end position="559"/>
    </location>
</feature>
<evidence type="ECO:0000256" key="3">
    <source>
        <dbReference type="ARBA" id="ARBA00022729"/>
    </source>
</evidence>
<dbReference type="STRING" id="1416779.SAMN05444409_1844"/>
<dbReference type="InterPro" id="IPR023828">
    <property type="entry name" value="Peptidase_S8_Ser-AS"/>
</dbReference>
<dbReference type="PROSITE" id="PS00136">
    <property type="entry name" value="SUBTILASE_ASP"/>
    <property type="match status" value="1"/>
</dbReference>
<proteinExistence type="inferred from homology"/>
<dbReference type="InterPro" id="IPR023827">
    <property type="entry name" value="Peptidase_S8_Asp-AS"/>
</dbReference>
<dbReference type="GO" id="GO:0004252">
    <property type="term" value="F:serine-type endopeptidase activity"/>
    <property type="evidence" value="ECO:0007669"/>
    <property type="project" value="UniProtKB-UniRule"/>
</dbReference>
<evidence type="ECO:0000259" key="8">
    <source>
        <dbReference type="Pfam" id="PF00082"/>
    </source>
</evidence>
<keyword evidence="3" id="KW-0732">Signal</keyword>
<dbReference type="Proteomes" id="UP000185207">
    <property type="component" value="Unassembled WGS sequence"/>
</dbReference>
<reference evidence="11" key="1">
    <citation type="submission" date="2016-11" db="EMBL/GenBank/DDBJ databases">
        <authorList>
            <person name="Varghese N."/>
            <person name="Submissions S."/>
        </authorList>
    </citation>
    <scope>NUCLEOTIDE SEQUENCE [LARGE SCALE GENOMIC DNA]</scope>
    <source>
        <strain evidence="11">DSM 27623</strain>
    </source>
</reference>
<evidence type="ECO:0000256" key="7">
    <source>
        <dbReference type="RuleBase" id="RU003355"/>
    </source>
</evidence>
<evidence type="ECO:0000313" key="10">
    <source>
        <dbReference type="EMBL" id="SIO06799.1"/>
    </source>
</evidence>
<protein>
    <submittedName>
        <fullName evidence="10">Por secretion system C-terminal sorting domain-containing protein</fullName>
    </submittedName>
</protein>
<evidence type="ECO:0000313" key="11">
    <source>
        <dbReference type="Proteomes" id="UP000185207"/>
    </source>
</evidence>
<keyword evidence="4 6" id="KW-0378">Hydrolase</keyword>
<dbReference type="PROSITE" id="PS51892">
    <property type="entry name" value="SUBTILASE"/>
    <property type="match status" value="1"/>
</dbReference>
<feature type="active site" description="Charge relay system" evidence="6">
    <location>
        <position position="425"/>
    </location>
</feature>
<dbReference type="AlphaFoldDB" id="A0A1N6GGX8"/>
<comment type="similarity">
    <text evidence="1 6 7">Belongs to the peptidase S8 family.</text>
</comment>
<feature type="active site" description="Charge relay system" evidence="6">
    <location>
        <position position="206"/>
    </location>
</feature>
<evidence type="ECO:0000256" key="2">
    <source>
        <dbReference type="ARBA" id="ARBA00022670"/>
    </source>
</evidence>
<dbReference type="PANTHER" id="PTHR43806">
    <property type="entry name" value="PEPTIDASE S8"/>
    <property type="match status" value="1"/>
</dbReference>
<evidence type="ECO:0000256" key="4">
    <source>
        <dbReference type="ARBA" id="ARBA00022801"/>
    </source>
</evidence>
<dbReference type="Pfam" id="PF18962">
    <property type="entry name" value="Por_Secre_tail"/>
    <property type="match status" value="1"/>
</dbReference>